<name>A0ABT0N8U7_9GAMM</name>
<dbReference type="EMBL" id="JAKIKT010000005">
    <property type="protein sequence ID" value="MCL2914849.1"/>
    <property type="molecule type" value="Genomic_DNA"/>
</dbReference>
<comment type="caution">
    <text evidence="1">The sequence shown here is derived from an EMBL/GenBank/DDBJ whole genome shotgun (WGS) entry which is preliminary data.</text>
</comment>
<reference evidence="1 2" key="1">
    <citation type="submission" date="2022-01" db="EMBL/GenBank/DDBJ databases">
        <title>Whole genome-based taxonomy of the Shewanellaceae.</title>
        <authorList>
            <person name="Martin-Rodriguez A.J."/>
        </authorList>
    </citation>
    <scope>NUCLEOTIDE SEQUENCE [LARGE SCALE GENOMIC DNA]</scope>
    <source>
        <strain evidence="1 2">DSM 21332</strain>
    </source>
</reference>
<dbReference type="RefSeq" id="WP_249249490.1">
    <property type="nucleotide sequence ID" value="NZ_JAKIKT010000005.1"/>
</dbReference>
<evidence type="ECO:0000313" key="1">
    <source>
        <dbReference type="EMBL" id="MCL2914849.1"/>
    </source>
</evidence>
<evidence type="ECO:0000313" key="2">
    <source>
        <dbReference type="Proteomes" id="UP001202831"/>
    </source>
</evidence>
<dbReference type="Proteomes" id="UP001202831">
    <property type="component" value="Unassembled WGS sequence"/>
</dbReference>
<keyword evidence="2" id="KW-1185">Reference proteome</keyword>
<accession>A0ABT0N8U7</accession>
<proteinExistence type="predicted"/>
<sequence>MNGSLDQLLSLVSHGNAFLGGQALDNYFPDDMSFRFCESVRFMELERCNKDWKEWEHSPDPLLWFKKMKGEDARCFRARYLQGQDENMPDHMSVIYPGGGGRWLIEVVKPEGSDFWEANWETGNRDDPQQKIWRVKYGRILKQVHRLEQPLPDEDQLTISLRQVLTDIKALADKHNEKGFSNCFNQALKCLDGDFPRQYKGTKLDKSNMSKVSQNLMAAARSAWVFGGMGSWNDMYFAHETEYEALTGKLYQHIVTALLISVNPK</sequence>
<protein>
    <submittedName>
        <fullName evidence="1">Uncharacterized protein</fullName>
    </submittedName>
</protein>
<organism evidence="1 2">
    <name type="scientific">Shewanella corallii</name>
    <dbReference type="NCBI Taxonomy" id="560080"/>
    <lineage>
        <taxon>Bacteria</taxon>
        <taxon>Pseudomonadati</taxon>
        <taxon>Pseudomonadota</taxon>
        <taxon>Gammaproteobacteria</taxon>
        <taxon>Alteromonadales</taxon>
        <taxon>Shewanellaceae</taxon>
        <taxon>Shewanella</taxon>
    </lineage>
</organism>
<gene>
    <name evidence="1" type="ORF">L2725_13860</name>
</gene>